<dbReference type="eggNOG" id="KOG2440">
    <property type="taxonomic scope" value="Eukaryota"/>
</dbReference>
<comment type="cofactor">
    <cofactor evidence="1">
        <name>Mg(2+)</name>
        <dbReference type="ChEBI" id="CHEBI:18420"/>
    </cofactor>
</comment>
<gene>
    <name evidence="11" type="ORF">MICPUN_66924</name>
</gene>
<evidence type="ECO:0000256" key="9">
    <source>
        <dbReference type="ARBA" id="ARBA00048072"/>
    </source>
</evidence>
<dbReference type="UniPathway" id="UPA00109">
    <property type="reaction ID" value="UER00182"/>
</dbReference>
<protein>
    <recommendedName>
        <fullName evidence="10">Phosphofructokinase domain-containing protein</fullName>
    </recommendedName>
</protein>
<dbReference type="Gene3D" id="1.10.10.480">
    <property type="entry name" value="Phosphofructokinase, domain 3"/>
    <property type="match status" value="1"/>
</dbReference>
<feature type="non-terminal residue" evidence="11">
    <location>
        <position position="468"/>
    </location>
</feature>
<sequence length="468" mass="49616">RLGLVFSGGPAPGGNNVAWGMLDCLERWAAESGRGDDAEPANFVGFLGGPDGLLRRRWKRVDAGEMKRRKNQGGFDLLGSGRTRLNTTAHFEAVRDACVEADLDGLVVCGGDDSNTNAAFLAEHLAADPNCRTAVVGVPKTIDDDLKGGGIGVSFGFDSASGVYAETIGNLCSDARSAGKYWHFVRVMGRNASHLTLECALRCAPNVALIGEEVAANGVTLEAVVDDIATLVEARAREGLTHGVVLVPEGLLAFVPDVAKLMDELARVHPGGASDTSNTMASLSMDAAKTAASLPNDIFAELTRTRDPHGNPRLSAVDTEKLLGRMVKSRIDAAGATRREEAQTAVDAKFSPVYHFCGYEGRSGLPTDFDATYAYALGYAAATLAAGGANGVIATVTNPEASSPRDWRVAGVPMCRLMRRESREGRERLVIKKTPVDLNGGAFAAFVSRRDGWRMVDRYACPGPVQFS</sequence>
<dbReference type="Pfam" id="PF00365">
    <property type="entry name" value="PFK"/>
    <property type="match status" value="1"/>
</dbReference>
<evidence type="ECO:0000256" key="3">
    <source>
        <dbReference type="ARBA" id="ARBA00022490"/>
    </source>
</evidence>
<keyword evidence="3" id="KW-0963">Cytoplasm</keyword>
<dbReference type="STRING" id="296587.C1E5L4"/>
<dbReference type="PANTHER" id="PTHR43650">
    <property type="entry name" value="PYROPHOSPHATE--FRUCTOSE 6-PHOSPHATE 1-PHOSPHOTRANSFERASE"/>
    <property type="match status" value="1"/>
</dbReference>
<evidence type="ECO:0000313" key="11">
    <source>
        <dbReference type="EMBL" id="ACO63276.1"/>
    </source>
</evidence>
<dbReference type="GO" id="GO:0006002">
    <property type="term" value="P:fructose 6-phosphate metabolic process"/>
    <property type="evidence" value="ECO:0007669"/>
    <property type="project" value="InterPro"/>
</dbReference>
<keyword evidence="6" id="KW-0418">Kinase</keyword>
<organism evidence="11 12">
    <name type="scientific">Micromonas commoda (strain RCC299 / NOUM17 / CCMP2709)</name>
    <name type="common">Picoplanktonic green alga</name>
    <dbReference type="NCBI Taxonomy" id="296587"/>
    <lineage>
        <taxon>Eukaryota</taxon>
        <taxon>Viridiplantae</taxon>
        <taxon>Chlorophyta</taxon>
        <taxon>Mamiellophyceae</taxon>
        <taxon>Mamiellales</taxon>
        <taxon>Mamiellaceae</taxon>
        <taxon>Micromonas</taxon>
    </lineage>
</organism>
<keyword evidence="7" id="KW-0460">Magnesium</keyword>
<dbReference type="Gene3D" id="3.40.50.460">
    <property type="entry name" value="Phosphofructokinase domain"/>
    <property type="match status" value="1"/>
</dbReference>
<evidence type="ECO:0000256" key="7">
    <source>
        <dbReference type="ARBA" id="ARBA00022842"/>
    </source>
</evidence>
<dbReference type="GO" id="GO:0003872">
    <property type="term" value="F:6-phosphofructokinase activity"/>
    <property type="evidence" value="ECO:0007669"/>
    <property type="project" value="InterPro"/>
</dbReference>
<evidence type="ECO:0000259" key="10">
    <source>
        <dbReference type="Pfam" id="PF00365"/>
    </source>
</evidence>
<dbReference type="InterPro" id="IPR035966">
    <property type="entry name" value="PKF_sf"/>
</dbReference>
<dbReference type="InParanoid" id="C1E5L4"/>
<evidence type="ECO:0000256" key="4">
    <source>
        <dbReference type="ARBA" id="ARBA00022679"/>
    </source>
</evidence>
<dbReference type="EMBL" id="CP001326">
    <property type="protein sequence ID" value="ACO63276.1"/>
    <property type="molecule type" value="Genomic_DNA"/>
</dbReference>
<keyword evidence="5" id="KW-0479">Metal-binding</keyword>
<dbReference type="SUPFAM" id="SSF53784">
    <property type="entry name" value="Phosphofructokinase"/>
    <property type="match status" value="1"/>
</dbReference>
<keyword evidence="8" id="KW-0324">Glycolysis</keyword>
<name>C1E5L4_MICCC</name>
<keyword evidence="12" id="KW-1185">Reference proteome</keyword>
<dbReference type="GeneID" id="8243305"/>
<dbReference type="FunCoup" id="C1E5L4">
    <property type="interactions" value="471"/>
</dbReference>
<dbReference type="GO" id="GO:0005829">
    <property type="term" value="C:cytosol"/>
    <property type="evidence" value="ECO:0007669"/>
    <property type="project" value="TreeGrafter"/>
</dbReference>
<comment type="catalytic activity">
    <reaction evidence="9">
        <text>beta-D-fructose 6-phosphate + diphosphate = beta-D-fructose 1,6-bisphosphate + phosphate + H(+)</text>
        <dbReference type="Rhea" id="RHEA:13613"/>
        <dbReference type="ChEBI" id="CHEBI:15378"/>
        <dbReference type="ChEBI" id="CHEBI:32966"/>
        <dbReference type="ChEBI" id="CHEBI:33019"/>
        <dbReference type="ChEBI" id="CHEBI:43474"/>
        <dbReference type="ChEBI" id="CHEBI:57634"/>
        <dbReference type="EC" id="2.7.1.90"/>
    </reaction>
</comment>
<accession>C1E5L4</accession>
<keyword evidence="4" id="KW-0808">Transferase</keyword>
<dbReference type="GO" id="GO:0046872">
    <property type="term" value="F:metal ion binding"/>
    <property type="evidence" value="ECO:0007669"/>
    <property type="project" value="UniProtKB-KW"/>
</dbReference>
<dbReference type="InterPro" id="IPR022953">
    <property type="entry name" value="ATP_PFK"/>
</dbReference>
<reference evidence="11 12" key="1">
    <citation type="journal article" date="2009" name="Science">
        <title>Green evolution and dynamic adaptations revealed by genomes of the marine picoeukaryotes Micromonas.</title>
        <authorList>
            <person name="Worden A.Z."/>
            <person name="Lee J.H."/>
            <person name="Mock T."/>
            <person name="Rouze P."/>
            <person name="Simmons M.P."/>
            <person name="Aerts A.L."/>
            <person name="Allen A.E."/>
            <person name="Cuvelier M.L."/>
            <person name="Derelle E."/>
            <person name="Everett M.V."/>
            <person name="Foulon E."/>
            <person name="Grimwood J."/>
            <person name="Gundlach H."/>
            <person name="Henrissat B."/>
            <person name="Napoli C."/>
            <person name="McDonald S.M."/>
            <person name="Parker M.S."/>
            <person name="Rombauts S."/>
            <person name="Salamov A."/>
            <person name="Von Dassow P."/>
            <person name="Badger J.H."/>
            <person name="Coutinho P.M."/>
            <person name="Demir E."/>
            <person name="Dubchak I."/>
            <person name="Gentemann C."/>
            <person name="Eikrem W."/>
            <person name="Gready J.E."/>
            <person name="John U."/>
            <person name="Lanier W."/>
            <person name="Lindquist E.A."/>
            <person name="Lucas S."/>
            <person name="Mayer K.F."/>
            <person name="Moreau H."/>
            <person name="Not F."/>
            <person name="Otillar R."/>
            <person name="Panaud O."/>
            <person name="Pangilinan J."/>
            <person name="Paulsen I."/>
            <person name="Piegu B."/>
            <person name="Poliakov A."/>
            <person name="Robbens S."/>
            <person name="Schmutz J."/>
            <person name="Toulza E."/>
            <person name="Wyss T."/>
            <person name="Zelensky A."/>
            <person name="Zhou K."/>
            <person name="Armbrust E.V."/>
            <person name="Bhattacharya D."/>
            <person name="Goodenough U.W."/>
            <person name="Van de Peer Y."/>
            <person name="Grigoriev I.V."/>
        </authorList>
    </citation>
    <scope>NUCLEOTIDE SEQUENCE [LARGE SCALE GENOMIC DNA]</scope>
    <source>
        <strain evidence="12">RCC299 / NOUM17</strain>
    </source>
</reference>
<dbReference type="AlphaFoldDB" id="C1E5L4"/>
<dbReference type="Gene3D" id="3.40.50.450">
    <property type="match status" value="1"/>
</dbReference>
<dbReference type="GO" id="GO:0047334">
    <property type="term" value="F:diphosphate-fructose-6-phosphate 1-phosphotransferase activity"/>
    <property type="evidence" value="ECO:0007669"/>
    <property type="project" value="UniProtKB-EC"/>
</dbReference>
<dbReference type="KEGG" id="mis:MICPUN_66924"/>
<dbReference type="InterPro" id="IPR000023">
    <property type="entry name" value="Phosphofructokinase_dom"/>
</dbReference>
<dbReference type="GO" id="GO:0009749">
    <property type="term" value="P:response to glucose"/>
    <property type="evidence" value="ECO:0007669"/>
    <property type="project" value="TreeGrafter"/>
</dbReference>
<evidence type="ECO:0000256" key="1">
    <source>
        <dbReference type="ARBA" id="ARBA00001946"/>
    </source>
</evidence>
<proteinExistence type="predicted"/>
<dbReference type="RefSeq" id="XP_002502018.1">
    <property type="nucleotide sequence ID" value="XM_002501972.1"/>
</dbReference>
<dbReference type="Proteomes" id="UP000002009">
    <property type="component" value="Chromosome 5"/>
</dbReference>
<evidence type="ECO:0000256" key="2">
    <source>
        <dbReference type="ARBA" id="ARBA00003138"/>
    </source>
</evidence>
<feature type="non-terminal residue" evidence="11">
    <location>
        <position position="1"/>
    </location>
</feature>
<evidence type="ECO:0000313" key="12">
    <source>
        <dbReference type="Proteomes" id="UP000002009"/>
    </source>
</evidence>
<evidence type="ECO:0000256" key="6">
    <source>
        <dbReference type="ARBA" id="ARBA00022777"/>
    </source>
</evidence>
<comment type="function">
    <text evidence="2">Catalyzes the phosphorylation of D-fructose 6-phosphate, the first committing step of glycolysis. Uses inorganic phosphate (PPi) as phosphoryl donor instead of ATP like common ATP-dependent phosphofructokinases (ATP-PFKs), which renders the reaction reversible, and can thus function both in glycolysis and gluconeogenesis. Consistently, PPi-PFK can replace the enzymes of both the forward (ATP-PFK) and reverse (fructose-bisphosphatase (FBPase)) reactions.</text>
</comment>
<evidence type="ECO:0000256" key="8">
    <source>
        <dbReference type="ARBA" id="ARBA00023152"/>
    </source>
</evidence>
<dbReference type="OrthoDB" id="537915at2759"/>
<evidence type="ECO:0000256" key="5">
    <source>
        <dbReference type="ARBA" id="ARBA00022723"/>
    </source>
</evidence>
<feature type="domain" description="Phosphofructokinase" evidence="10">
    <location>
        <begin position="2"/>
        <end position="276"/>
    </location>
</feature>
<dbReference type="NCBIfam" id="NF005482">
    <property type="entry name" value="PRK07085.1"/>
    <property type="match status" value="1"/>
</dbReference>
<dbReference type="PANTHER" id="PTHR43650:SF1">
    <property type="entry name" value="PYROPHOSPHATE--FRUCTOSE 6-PHOSPHATE 1-PHOSPHOTRANSFERASE SUBUNIT BETA 2"/>
    <property type="match status" value="1"/>
</dbReference>
<dbReference type="OMA" id="SAKKYWH"/>
<dbReference type="PRINTS" id="PR00476">
    <property type="entry name" value="PHFRCTKINASE"/>
</dbReference>